<sequence length="202" mass="23084">MRKLIVSMNVTLDGFLSGPDCELDWHFQRWTSDMAECACEQLSKADTILLGRVTYNAMARYWTAKLHDLSFPREDLAFADMMHRYTKFVFSHTSQIPPWNNAIRIKGNLAAAIVQLKQQPGKDMIMYGSASIVAVLMSMNLVDEYQVWVHPVVLGKGKALFKNVSRQLDLQLYKTHIFRSGVAMLCYNANKQVDTYLRLVNA</sequence>
<evidence type="ECO:0000259" key="1">
    <source>
        <dbReference type="Pfam" id="PF01872"/>
    </source>
</evidence>
<accession>A0A6C0GDN3</accession>
<evidence type="ECO:0000313" key="2">
    <source>
        <dbReference type="EMBL" id="QHT65913.1"/>
    </source>
</evidence>
<dbReference type="RefSeq" id="WP_162441986.1">
    <property type="nucleotide sequence ID" value="NZ_CP048222.1"/>
</dbReference>
<dbReference type="GO" id="GO:0009231">
    <property type="term" value="P:riboflavin biosynthetic process"/>
    <property type="evidence" value="ECO:0007669"/>
    <property type="project" value="InterPro"/>
</dbReference>
<gene>
    <name evidence="2" type="ORF">GXP67_04130</name>
</gene>
<dbReference type="InterPro" id="IPR050765">
    <property type="entry name" value="Riboflavin_Biosynth_HTPR"/>
</dbReference>
<dbReference type="SUPFAM" id="SSF53597">
    <property type="entry name" value="Dihydrofolate reductase-like"/>
    <property type="match status" value="1"/>
</dbReference>
<name>A0A6C0GDN3_9BACT</name>
<dbReference type="InterPro" id="IPR024072">
    <property type="entry name" value="DHFR-like_dom_sf"/>
</dbReference>
<keyword evidence="3" id="KW-1185">Reference proteome</keyword>
<dbReference type="Proteomes" id="UP000480178">
    <property type="component" value="Chromosome"/>
</dbReference>
<dbReference type="PANTHER" id="PTHR38011:SF11">
    <property type="entry name" value="2,5-DIAMINO-6-RIBOSYLAMINO-4(3H)-PYRIMIDINONE 5'-PHOSPHATE REDUCTASE"/>
    <property type="match status" value="1"/>
</dbReference>
<organism evidence="2 3">
    <name type="scientific">Rhodocytophaga rosea</name>
    <dbReference type="NCBI Taxonomy" id="2704465"/>
    <lineage>
        <taxon>Bacteria</taxon>
        <taxon>Pseudomonadati</taxon>
        <taxon>Bacteroidota</taxon>
        <taxon>Cytophagia</taxon>
        <taxon>Cytophagales</taxon>
        <taxon>Rhodocytophagaceae</taxon>
        <taxon>Rhodocytophaga</taxon>
    </lineage>
</organism>
<dbReference type="InterPro" id="IPR002734">
    <property type="entry name" value="RibDG_C"/>
</dbReference>
<dbReference type="AlphaFoldDB" id="A0A6C0GDN3"/>
<dbReference type="KEGG" id="rhoz:GXP67_04130"/>
<evidence type="ECO:0000313" key="3">
    <source>
        <dbReference type="Proteomes" id="UP000480178"/>
    </source>
</evidence>
<dbReference type="Pfam" id="PF01872">
    <property type="entry name" value="RibD_C"/>
    <property type="match status" value="1"/>
</dbReference>
<dbReference type="GO" id="GO:0008703">
    <property type="term" value="F:5-amino-6-(5-phosphoribosylamino)uracil reductase activity"/>
    <property type="evidence" value="ECO:0007669"/>
    <property type="project" value="InterPro"/>
</dbReference>
<proteinExistence type="predicted"/>
<dbReference type="PANTHER" id="PTHR38011">
    <property type="entry name" value="DIHYDROFOLATE REDUCTASE FAMILY PROTEIN (AFU_ORTHOLOGUE AFUA_8G06820)"/>
    <property type="match status" value="1"/>
</dbReference>
<dbReference type="EMBL" id="CP048222">
    <property type="protein sequence ID" value="QHT65913.1"/>
    <property type="molecule type" value="Genomic_DNA"/>
</dbReference>
<protein>
    <submittedName>
        <fullName evidence="2">Dihydrofolate reductase</fullName>
    </submittedName>
</protein>
<feature type="domain" description="Bacterial bifunctional deaminase-reductase C-terminal" evidence="1">
    <location>
        <begin position="2"/>
        <end position="181"/>
    </location>
</feature>
<dbReference type="Gene3D" id="3.40.430.10">
    <property type="entry name" value="Dihydrofolate Reductase, subunit A"/>
    <property type="match status" value="1"/>
</dbReference>
<reference evidence="2 3" key="1">
    <citation type="submission" date="2020-01" db="EMBL/GenBank/DDBJ databases">
        <authorList>
            <person name="Kim M.K."/>
        </authorList>
    </citation>
    <scope>NUCLEOTIDE SEQUENCE [LARGE SCALE GENOMIC DNA]</scope>
    <source>
        <strain evidence="2 3">172606-1</strain>
    </source>
</reference>